<feature type="region of interest" description="Disordered" evidence="17">
    <location>
        <begin position="138"/>
        <end position="179"/>
    </location>
</feature>
<keyword evidence="16" id="KW-0863">Zinc-finger</keyword>
<gene>
    <name evidence="20" type="ORF">CEUSTIGMA_g13173.t1</name>
</gene>
<dbReference type="Pfam" id="PF25597">
    <property type="entry name" value="SH3_retrovirus"/>
    <property type="match status" value="1"/>
</dbReference>
<dbReference type="PANTHER" id="PTHR42648:SF11">
    <property type="entry name" value="TRANSPOSON TY4-P GAG-POL POLYPROTEIN"/>
    <property type="match status" value="1"/>
</dbReference>
<keyword evidence="13" id="KW-0239">DNA-directed DNA polymerase</keyword>
<evidence type="ECO:0000256" key="15">
    <source>
        <dbReference type="ARBA" id="ARBA00023172"/>
    </source>
</evidence>
<dbReference type="PANTHER" id="PTHR42648">
    <property type="entry name" value="TRANSPOSASE, PUTATIVE-RELATED"/>
    <property type="match status" value="1"/>
</dbReference>
<dbReference type="Proteomes" id="UP000232323">
    <property type="component" value="Unassembled WGS sequence"/>
</dbReference>
<evidence type="ECO:0000256" key="10">
    <source>
        <dbReference type="ARBA" id="ARBA00022842"/>
    </source>
</evidence>
<organism evidence="20 21">
    <name type="scientific">Chlamydomonas eustigma</name>
    <dbReference type="NCBI Taxonomy" id="1157962"/>
    <lineage>
        <taxon>Eukaryota</taxon>
        <taxon>Viridiplantae</taxon>
        <taxon>Chlorophyta</taxon>
        <taxon>core chlorophytes</taxon>
        <taxon>Chlorophyceae</taxon>
        <taxon>CS clade</taxon>
        <taxon>Chlamydomonadales</taxon>
        <taxon>Chlamydomonadaceae</taxon>
        <taxon>Chlamydomonas</taxon>
    </lineage>
</organism>
<dbReference type="InterPro" id="IPR036875">
    <property type="entry name" value="Znf_CCHC_sf"/>
</dbReference>
<feature type="compositionally biased region" description="Gly residues" evidence="17">
    <location>
        <begin position="155"/>
        <end position="168"/>
    </location>
</feature>
<comment type="caution">
    <text evidence="20">The sequence shown here is derived from an EMBL/GenBank/DDBJ whole genome shotgun (WGS) entry which is preliminary data.</text>
</comment>
<evidence type="ECO:0000256" key="5">
    <source>
        <dbReference type="ARBA" id="ARBA00022723"/>
    </source>
</evidence>
<reference evidence="20 21" key="1">
    <citation type="submission" date="2017-08" db="EMBL/GenBank/DDBJ databases">
        <title>Acidophilic green algal genome provides insights into adaptation to an acidic environment.</title>
        <authorList>
            <person name="Hirooka S."/>
            <person name="Hirose Y."/>
            <person name="Kanesaki Y."/>
            <person name="Higuchi S."/>
            <person name="Fujiwara T."/>
            <person name="Onuma R."/>
            <person name="Era A."/>
            <person name="Ohbayashi R."/>
            <person name="Uzuka A."/>
            <person name="Nozaki H."/>
            <person name="Yoshikawa H."/>
            <person name="Miyagishima S.Y."/>
        </authorList>
    </citation>
    <scope>NUCLEOTIDE SEQUENCE [LARGE SCALE GENOMIC DNA]</scope>
    <source>
        <strain evidence="20 21">NIES-2499</strain>
    </source>
</reference>
<feature type="region of interest" description="Disordered" evidence="17">
    <location>
        <begin position="92"/>
        <end position="113"/>
    </location>
</feature>
<keyword evidence="13" id="KW-0548">Nucleotidyltransferase</keyword>
<feature type="domain" description="CCHC-type" evidence="18">
    <location>
        <begin position="120"/>
        <end position="135"/>
    </location>
</feature>
<name>A0A250XRS0_9CHLO</name>
<dbReference type="GO" id="GO:0008270">
    <property type="term" value="F:zinc ion binding"/>
    <property type="evidence" value="ECO:0007669"/>
    <property type="project" value="UniProtKB-KW"/>
</dbReference>
<evidence type="ECO:0000256" key="4">
    <source>
        <dbReference type="ARBA" id="ARBA00022722"/>
    </source>
</evidence>
<dbReference type="PROSITE" id="PS50994">
    <property type="entry name" value="INTEGRASE"/>
    <property type="match status" value="1"/>
</dbReference>
<evidence type="ECO:0000256" key="2">
    <source>
        <dbReference type="ARBA" id="ARBA00022612"/>
    </source>
</evidence>
<dbReference type="SUPFAM" id="SSF57756">
    <property type="entry name" value="Retrovirus zinc finger-like domains"/>
    <property type="match status" value="1"/>
</dbReference>
<accession>A0A250XRS0</accession>
<dbReference type="Gene3D" id="3.30.420.10">
    <property type="entry name" value="Ribonuclease H-like superfamily/Ribonuclease H"/>
    <property type="match status" value="1"/>
</dbReference>
<dbReference type="GO" id="GO:0015074">
    <property type="term" value="P:DNA integration"/>
    <property type="evidence" value="ECO:0007669"/>
    <property type="project" value="InterPro"/>
</dbReference>
<dbReference type="GO" id="GO:0008233">
    <property type="term" value="F:peptidase activity"/>
    <property type="evidence" value="ECO:0007669"/>
    <property type="project" value="UniProtKB-KW"/>
</dbReference>
<dbReference type="Pfam" id="PF00665">
    <property type="entry name" value="rve"/>
    <property type="match status" value="1"/>
</dbReference>
<evidence type="ECO:0000256" key="17">
    <source>
        <dbReference type="SAM" id="MobiDB-lite"/>
    </source>
</evidence>
<dbReference type="InterPro" id="IPR039537">
    <property type="entry name" value="Retrotran_Ty1/copia-like"/>
</dbReference>
<dbReference type="SMART" id="SM00343">
    <property type="entry name" value="ZnF_C2HC"/>
    <property type="match status" value="1"/>
</dbReference>
<keyword evidence="8" id="KW-0378">Hydrolase</keyword>
<dbReference type="CDD" id="cd09272">
    <property type="entry name" value="RNase_HI_RT_Ty1"/>
    <property type="match status" value="1"/>
</dbReference>
<keyword evidence="12" id="KW-0695">RNA-directed DNA polymerase</keyword>
<protein>
    <recommendedName>
        <fullName evidence="22">Integrase catalytic domain-containing protein</fullName>
    </recommendedName>
</protein>
<evidence type="ECO:0000256" key="8">
    <source>
        <dbReference type="ARBA" id="ARBA00022801"/>
    </source>
</evidence>
<dbReference type="InterPro" id="IPR001878">
    <property type="entry name" value="Znf_CCHC"/>
</dbReference>
<keyword evidence="15" id="KW-0233">DNA recombination</keyword>
<feature type="compositionally biased region" description="Pro residues" evidence="17">
    <location>
        <begin position="609"/>
        <end position="620"/>
    </location>
</feature>
<evidence type="ECO:0000256" key="9">
    <source>
        <dbReference type="ARBA" id="ARBA00022840"/>
    </source>
</evidence>
<comment type="function">
    <text evidence="1">The aspartyl protease (PR) mediates the proteolytic cleavages of the Gag and Gag-Pol polyproteins after assembly of the VLP.</text>
</comment>
<keyword evidence="7" id="KW-0255">Endonuclease</keyword>
<keyword evidence="5" id="KW-0479">Metal-binding</keyword>
<feature type="compositionally biased region" description="Polar residues" evidence="17">
    <location>
        <begin position="646"/>
        <end position="659"/>
    </location>
</feature>
<sequence>MDDLINRTTRLLIDLELVGEKKSLTSVLEKIIRNLPSSFDVWAEVERERSRHDAYNIADFWASLRRKDADLSSKSAHDSARTGLGAFTVRKQHESSVRHSGGHNTSHQAQHQRDGATVTCNHCGRMGHMRAECRSRLAGRAPAPGSVDSKRKHNGGGQNHGKPQGGTSGAAFMAGSIGLQPNSELPGIDDMGMMKWSMDSGSTHTNTPVRECIHEFVSASRPYSIVRDAGGNEHEVRGHGKVIMKIVLPNNEQTTLTMTEVNYVPTFTCNLSSWKRANMKYESRGDSEGVGWYLNGKLQFYGAWGTTSPVLKGYPILPQQTSACHYSATAENQSDTIKHLHEVCGHRSVHQLQHALRNSTLKDMSGLTAPIITLTKKQIDAFQCEACVANKQIRPSFPTSSTRFGKGKCLHIDLCGPLRTEGPDGEFYMLSVIDDGTRYGAVRFLPRKSDAADCTIELQKLFQTQMGVPTTIMRFDNGKEFINHRMMSYAKQHGIRVETTTPHTPQQNGALLGEAPDISHMQPFGTVCYVLRLPRHQQEAGKLSPVSDKGILVGYSQDSKAYRVLMDTGKVVESRDVSFLPTTHQVPTAVGTSQSMTDFDVGGDDFLVTPPPAPPTPPPQQLQQEEPHVQDEQTEVLEPEGAAPTPATTLRISGRSNKGQPPREYLAATKLMGIEYGGQRDTFVGYSDSDLGGCRDDSRSTTGFAFMLNGGAVSWRSRLQPTIADSSCEAEFMAAAEAIKEALWFKKLLPNLGVIDEDEAVMIMCDNESAEAVLRSPRINEVSKHISRKWNFAKESVAFNEVKIEHVSTAKQVADIFTKPLERQKFEAGRLALGVKAWPV</sequence>
<evidence type="ECO:0008006" key="22">
    <source>
        <dbReference type="Google" id="ProtNLM"/>
    </source>
</evidence>
<dbReference type="STRING" id="1157962.A0A250XRS0"/>
<dbReference type="GO" id="GO:0003676">
    <property type="term" value="F:nucleic acid binding"/>
    <property type="evidence" value="ECO:0007669"/>
    <property type="project" value="InterPro"/>
</dbReference>
<evidence type="ECO:0000256" key="6">
    <source>
        <dbReference type="ARBA" id="ARBA00022741"/>
    </source>
</evidence>
<evidence type="ECO:0000256" key="7">
    <source>
        <dbReference type="ARBA" id="ARBA00022759"/>
    </source>
</evidence>
<dbReference type="InterPro" id="IPR001584">
    <property type="entry name" value="Integrase_cat-core"/>
</dbReference>
<dbReference type="InterPro" id="IPR054722">
    <property type="entry name" value="PolX-like_BBD"/>
</dbReference>
<evidence type="ECO:0000259" key="19">
    <source>
        <dbReference type="PROSITE" id="PS50994"/>
    </source>
</evidence>
<evidence type="ECO:0000313" key="20">
    <source>
        <dbReference type="EMBL" id="GAX85758.1"/>
    </source>
</evidence>
<dbReference type="PROSITE" id="PS50158">
    <property type="entry name" value="ZF_CCHC"/>
    <property type="match status" value="1"/>
</dbReference>
<proteinExistence type="predicted"/>
<keyword evidence="6" id="KW-0547">Nucleotide-binding</keyword>
<keyword evidence="9" id="KW-0067">ATP-binding</keyword>
<evidence type="ECO:0000313" key="21">
    <source>
        <dbReference type="Proteomes" id="UP000232323"/>
    </source>
</evidence>
<keyword evidence="16" id="KW-0862">Zinc</keyword>
<evidence type="ECO:0000256" key="14">
    <source>
        <dbReference type="ARBA" id="ARBA00023113"/>
    </source>
</evidence>
<dbReference type="InterPro" id="IPR012337">
    <property type="entry name" value="RNaseH-like_sf"/>
</dbReference>
<keyword evidence="2" id="KW-1188">Viral release from host cell</keyword>
<keyword evidence="4" id="KW-0540">Nuclease</keyword>
<keyword evidence="11" id="KW-0229">DNA integration</keyword>
<dbReference type="EMBL" id="BEGY01000189">
    <property type="protein sequence ID" value="GAX85758.1"/>
    <property type="molecule type" value="Genomic_DNA"/>
</dbReference>
<keyword evidence="3" id="KW-0645">Protease</keyword>
<dbReference type="GO" id="GO:0006508">
    <property type="term" value="P:proteolysis"/>
    <property type="evidence" value="ECO:0007669"/>
    <property type="project" value="UniProtKB-KW"/>
</dbReference>
<dbReference type="Pfam" id="PF22936">
    <property type="entry name" value="Pol_BBD"/>
    <property type="match status" value="1"/>
</dbReference>
<feature type="region of interest" description="Disordered" evidence="17">
    <location>
        <begin position="604"/>
        <end position="661"/>
    </location>
</feature>
<keyword evidence="10" id="KW-0460">Magnesium</keyword>
<evidence type="ECO:0000256" key="13">
    <source>
        <dbReference type="ARBA" id="ARBA00022932"/>
    </source>
</evidence>
<evidence type="ECO:0000259" key="18">
    <source>
        <dbReference type="PROSITE" id="PS50158"/>
    </source>
</evidence>
<keyword evidence="13" id="KW-0808">Transferase</keyword>
<dbReference type="AlphaFoldDB" id="A0A250XRS0"/>
<dbReference type="InterPro" id="IPR057670">
    <property type="entry name" value="SH3_retrovirus"/>
</dbReference>
<dbReference type="SUPFAM" id="SSF53098">
    <property type="entry name" value="Ribonuclease H-like"/>
    <property type="match status" value="1"/>
</dbReference>
<feature type="domain" description="Integrase catalytic" evidence="19">
    <location>
        <begin position="394"/>
        <end position="511"/>
    </location>
</feature>
<evidence type="ECO:0000256" key="11">
    <source>
        <dbReference type="ARBA" id="ARBA00022908"/>
    </source>
</evidence>
<keyword evidence="14" id="KW-0917">Virion maturation</keyword>
<evidence type="ECO:0000256" key="12">
    <source>
        <dbReference type="ARBA" id="ARBA00022918"/>
    </source>
</evidence>
<evidence type="ECO:0000256" key="1">
    <source>
        <dbReference type="ARBA" id="ARBA00002180"/>
    </source>
</evidence>
<keyword evidence="21" id="KW-1185">Reference proteome</keyword>
<dbReference type="InterPro" id="IPR036397">
    <property type="entry name" value="RNaseH_sf"/>
</dbReference>
<evidence type="ECO:0000256" key="16">
    <source>
        <dbReference type="PROSITE-ProRule" id="PRU00047"/>
    </source>
</evidence>
<evidence type="ECO:0000256" key="3">
    <source>
        <dbReference type="ARBA" id="ARBA00022670"/>
    </source>
</evidence>